<evidence type="ECO:0000313" key="2">
    <source>
        <dbReference type="EMBL" id="MBB3021161.1"/>
    </source>
</evidence>
<evidence type="ECO:0000259" key="1">
    <source>
        <dbReference type="PROSITE" id="PS51725"/>
    </source>
</evidence>
<accession>A0A7W4VQ50</accession>
<organism evidence="2 3">
    <name type="scientific">Microvirga lupini</name>
    <dbReference type="NCBI Taxonomy" id="420324"/>
    <lineage>
        <taxon>Bacteria</taxon>
        <taxon>Pseudomonadati</taxon>
        <taxon>Pseudomonadota</taxon>
        <taxon>Alphaproteobacteria</taxon>
        <taxon>Hyphomicrobiales</taxon>
        <taxon>Methylobacteriaceae</taxon>
        <taxon>Microvirga</taxon>
    </lineage>
</organism>
<proteinExistence type="predicted"/>
<keyword evidence="2" id="KW-0503">Monooxygenase</keyword>
<sequence length="121" mass="13516">MIAVIFEVWPNGDDGKRDYLGLAAALRSDLIAMDGFISVERFQSLTDPGKLLSLSFWRDEEAVRAWRNLPSHRTTQGAGRDGVFRDYRLRVASVIRDYGFNERDEAPADSRTAHEGITGAG</sequence>
<keyword evidence="2" id="KW-0560">Oxidoreductase</keyword>
<dbReference type="Proteomes" id="UP000532010">
    <property type="component" value="Unassembled WGS sequence"/>
</dbReference>
<dbReference type="SUPFAM" id="SSF54909">
    <property type="entry name" value="Dimeric alpha+beta barrel"/>
    <property type="match status" value="1"/>
</dbReference>
<dbReference type="RefSeq" id="WP_183453818.1">
    <property type="nucleotide sequence ID" value="NZ_JACHWB010000008.1"/>
</dbReference>
<dbReference type="EMBL" id="JACHWB010000008">
    <property type="protein sequence ID" value="MBB3021161.1"/>
    <property type="molecule type" value="Genomic_DNA"/>
</dbReference>
<dbReference type="GO" id="GO:0004497">
    <property type="term" value="F:monooxygenase activity"/>
    <property type="evidence" value="ECO:0007669"/>
    <property type="project" value="UniProtKB-KW"/>
</dbReference>
<dbReference type="InterPro" id="IPR007138">
    <property type="entry name" value="ABM_dom"/>
</dbReference>
<protein>
    <submittedName>
        <fullName evidence="2">Heme-degrading monooxygenase HmoA</fullName>
    </submittedName>
</protein>
<dbReference type="InterPro" id="IPR011008">
    <property type="entry name" value="Dimeric_a/b-barrel"/>
</dbReference>
<name>A0A7W4VQ50_9HYPH</name>
<dbReference type="PROSITE" id="PS51725">
    <property type="entry name" value="ABM"/>
    <property type="match status" value="1"/>
</dbReference>
<evidence type="ECO:0000313" key="3">
    <source>
        <dbReference type="Proteomes" id="UP000532010"/>
    </source>
</evidence>
<dbReference type="AlphaFoldDB" id="A0A7W4VQ50"/>
<comment type="caution">
    <text evidence="2">The sequence shown here is derived from an EMBL/GenBank/DDBJ whole genome shotgun (WGS) entry which is preliminary data.</text>
</comment>
<dbReference type="PANTHER" id="PTHR37811:SF2">
    <property type="entry name" value="ABM DOMAIN-CONTAINING PROTEIN"/>
    <property type="match status" value="1"/>
</dbReference>
<dbReference type="Gene3D" id="3.30.70.100">
    <property type="match status" value="1"/>
</dbReference>
<dbReference type="Pfam" id="PF03992">
    <property type="entry name" value="ABM"/>
    <property type="match status" value="1"/>
</dbReference>
<reference evidence="2 3" key="1">
    <citation type="submission" date="2020-08" db="EMBL/GenBank/DDBJ databases">
        <title>The Agave Microbiome: Exploring the role of microbial communities in plant adaptations to desert environments.</title>
        <authorList>
            <person name="Partida-Martinez L.P."/>
        </authorList>
    </citation>
    <scope>NUCLEOTIDE SEQUENCE [LARGE SCALE GENOMIC DNA]</scope>
    <source>
        <strain evidence="2 3">AT3.9</strain>
    </source>
</reference>
<dbReference type="PANTHER" id="PTHR37811">
    <property type="entry name" value="BLL5343 PROTEIN"/>
    <property type="match status" value="1"/>
</dbReference>
<gene>
    <name evidence="2" type="ORF">FHR70_004252</name>
</gene>
<dbReference type="InterPro" id="IPR052936">
    <property type="entry name" value="Jasmonate_Hydroxylase-like"/>
</dbReference>
<feature type="domain" description="ABM" evidence="1">
    <location>
        <begin position="1"/>
        <end position="91"/>
    </location>
</feature>
<keyword evidence="3" id="KW-1185">Reference proteome</keyword>